<protein>
    <recommendedName>
        <fullName evidence="3">SPOR domain-containing protein</fullName>
    </recommendedName>
</protein>
<evidence type="ECO:0000313" key="2">
    <source>
        <dbReference type="Proteomes" id="UP000018851"/>
    </source>
</evidence>
<sequence>MKIVVGEFDTRREADRAMERLVQEYGIERTGIAFAPEGRGEGEGRVAQGGSALMPAISIEADDETADLVRNVLVTAGAAYAQVC</sequence>
<dbReference type="RefSeq" id="WP_025291051.1">
    <property type="nucleotide sequence ID" value="NZ_CP006644.1"/>
</dbReference>
<dbReference type="KEGG" id="ssan:NX02_05070"/>
<accession>W0AAQ2</accession>
<dbReference type="PATRIC" id="fig|1123269.5.peg.986"/>
<dbReference type="EMBL" id="CP006644">
    <property type="protein sequence ID" value="AHE52755.1"/>
    <property type="molecule type" value="Genomic_DNA"/>
</dbReference>
<keyword evidence="2" id="KW-1185">Reference proteome</keyword>
<dbReference type="STRING" id="1123269.NX02_05070"/>
<dbReference type="AlphaFoldDB" id="W0AAQ2"/>
<gene>
    <name evidence="1" type="ORF">NX02_05070</name>
</gene>
<dbReference type="HOGENOM" id="CLU_179046_0_0_5"/>
<name>W0AAQ2_9SPHN</name>
<dbReference type="OrthoDB" id="7271438at2"/>
<dbReference type="Proteomes" id="UP000018851">
    <property type="component" value="Chromosome"/>
</dbReference>
<proteinExistence type="predicted"/>
<reference evidence="1 2" key="1">
    <citation type="submission" date="2013-07" db="EMBL/GenBank/DDBJ databases">
        <title>Completed genome of Sphingomonas sanxanigenens NX02.</title>
        <authorList>
            <person name="Ma T."/>
            <person name="Huang H."/>
            <person name="Wu M."/>
            <person name="Li X."/>
            <person name="Li G."/>
        </authorList>
    </citation>
    <scope>NUCLEOTIDE SEQUENCE [LARGE SCALE GENOMIC DNA]</scope>
    <source>
        <strain evidence="1 2">NX02</strain>
    </source>
</reference>
<organism evidence="1 2">
    <name type="scientific">Sphingomonas sanxanigenens DSM 19645 = NX02</name>
    <dbReference type="NCBI Taxonomy" id="1123269"/>
    <lineage>
        <taxon>Bacteria</taxon>
        <taxon>Pseudomonadati</taxon>
        <taxon>Pseudomonadota</taxon>
        <taxon>Alphaproteobacteria</taxon>
        <taxon>Sphingomonadales</taxon>
        <taxon>Sphingomonadaceae</taxon>
        <taxon>Sphingomonas</taxon>
    </lineage>
</organism>
<evidence type="ECO:0008006" key="3">
    <source>
        <dbReference type="Google" id="ProtNLM"/>
    </source>
</evidence>
<evidence type="ECO:0000313" key="1">
    <source>
        <dbReference type="EMBL" id="AHE52755.1"/>
    </source>
</evidence>